<evidence type="ECO:0000256" key="8">
    <source>
        <dbReference type="RuleBase" id="RU003943"/>
    </source>
</evidence>
<comment type="similarity">
    <text evidence="2 8">Belongs to the ABC-3 integral membrane protein family.</text>
</comment>
<reference evidence="10" key="1">
    <citation type="submission" date="2021-01" db="EMBL/GenBank/DDBJ databases">
        <title>Modified the classification status of verrucomicrobia.</title>
        <authorList>
            <person name="Feng X."/>
        </authorList>
    </citation>
    <scope>NUCLEOTIDE SEQUENCE</scope>
    <source>
        <strain evidence="10">_KCTC 22039</strain>
    </source>
</reference>
<gene>
    <name evidence="10" type="ORF">JIN82_09745</name>
</gene>
<dbReference type="InterPro" id="IPR001626">
    <property type="entry name" value="ABC_TroCD"/>
</dbReference>
<dbReference type="InterPro" id="IPR037294">
    <property type="entry name" value="ABC_BtuC-like"/>
</dbReference>
<feature type="transmembrane region" description="Helical" evidence="9">
    <location>
        <begin position="156"/>
        <end position="178"/>
    </location>
</feature>
<organism evidence="10 11">
    <name type="scientific">Persicirhabdus sediminis</name>
    <dbReference type="NCBI Taxonomy" id="454144"/>
    <lineage>
        <taxon>Bacteria</taxon>
        <taxon>Pseudomonadati</taxon>
        <taxon>Verrucomicrobiota</taxon>
        <taxon>Verrucomicrobiia</taxon>
        <taxon>Verrucomicrobiales</taxon>
        <taxon>Verrucomicrobiaceae</taxon>
        <taxon>Persicirhabdus</taxon>
    </lineage>
</organism>
<evidence type="ECO:0000256" key="2">
    <source>
        <dbReference type="ARBA" id="ARBA00008034"/>
    </source>
</evidence>
<keyword evidence="11" id="KW-1185">Reference proteome</keyword>
<accession>A0A8J7SN18</accession>
<dbReference type="EMBL" id="JAENIM010000039">
    <property type="protein sequence ID" value="MBK1791433.1"/>
    <property type="molecule type" value="Genomic_DNA"/>
</dbReference>
<evidence type="ECO:0000256" key="9">
    <source>
        <dbReference type="SAM" id="Phobius"/>
    </source>
</evidence>
<comment type="caution">
    <text evidence="10">The sequence shown here is derived from an EMBL/GenBank/DDBJ whole genome shotgun (WGS) entry which is preliminary data.</text>
</comment>
<keyword evidence="5 8" id="KW-0812">Transmembrane</keyword>
<evidence type="ECO:0000256" key="7">
    <source>
        <dbReference type="ARBA" id="ARBA00023136"/>
    </source>
</evidence>
<feature type="transmembrane region" description="Helical" evidence="9">
    <location>
        <begin position="41"/>
        <end position="62"/>
    </location>
</feature>
<protein>
    <submittedName>
        <fullName evidence="10">Metal ABC transporter permease</fullName>
    </submittedName>
</protein>
<evidence type="ECO:0000256" key="3">
    <source>
        <dbReference type="ARBA" id="ARBA00022448"/>
    </source>
</evidence>
<feature type="transmembrane region" description="Helical" evidence="9">
    <location>
        <begin position="99"/>
        <end position="119"/>
    </location>
</feature>
<sequence>MYSLTLPWEALGISAVWLVLMAFMVALPCSQVGSFLILRRMSLVGDAISHSVLPGIVIAFLFTGDLSSPWLIIGAGIAGLLVTIFIEMIHVGTRVKSDAATGIAFTALFALGVLLMQLYGGSKVDLDPDCVLYGQLDHILEYEAVSIAGLDVPRPLVTMTAVAFFTLTTMFVFYRVLVLSTFDAGLAASYGYKPVMVHYGMMFVLSIVVVAAFQSVGAILVIALLILPGAFAYMCTHKLPVMLSLAAGHALLSAVLGLYIYAWFDCNLAGAVVLAGAALLVLAWLFGPVDGQLWKWKRSLGEVEKPDDLIL</sequence>
<dbReference type="RefSeq" id="WP_200311438.1">
    <property type="nucleotide sequence ID" value="NZ_JAENIM010000039.1"/>
</dbReference>
<dbReference type="GO" id="GO:0055085">
    <property type="term" value="P:transmembrane transport"/>
    <property type="evidence" value="ECO:0007669"/>
    <property type="project" value="InterPro"/>
</dbReference>
<comment type="subcellular location">
    <subcellularLocation>
        <location evidence="1 8">Cell membrane</location>
        <topology evidence="1 8">Multi-pass membrane protein</topology>
    </subcellularLocation>
</comment>
<feature type="transmembrane region" description="Helical" evidence="9">
    <location>
        <begin position="6"/>
        <end position="29"/>
    </location>
</feature>
<dbReference type="PANTHER" id="PTHR30477:SF8">
    <property type="entry name" value="METAL TRANSPORT SYSTEM MEMBRANE PROTEIN CT_070-RELATED"/>
    <property type="match status" value="1"/>
</dbReference>
<dbReference type="Pfam" id="PF00950">
    <property type="entry name" value="ABC-3"/>
    <property type="match status" value="1"/>
</dbReference>
<name>A0A8J7SN18_9BACT</name>
<dbReference type="Proteomes" id="UP000624703">
    <property type="component" value="Unassembled WGS sequence"/>
</dbReference>
<dbReference type="Gene3D" id="1.10.3470.10">
    <property type="entry name" value="ABC transporter involved in vitamin B12 uptake, BtuC"/>
    <property type="match status" value="1"/>
</dbReference>
<dbReference type="GO" id="GO:0010043">
    <property type="term" value="P:response to zinc ion"/>
    <property type="evidence" value="ECO:0007669"/>
    <property type="project" value="TreeGrafter"/>
</dbReference>
<dbReference type="GO" id="GO:0043190">
    <property type="term" value="C:ATP-binding cassette (ABC) transporter complex"/>
    <property type="evidence" value="ECO:0007669"/>
    <property type="project" value="InterPro"/>
</dbReference>
<evidence type="ECO:0000313" key="10">
    <source>
        <dbReference type="EMBL" id="MBK1791433.1"/>
    </source>
</evidence>
<keyword evidence="4" id="KW-1003">Cell membrane</keyword>
<keyword evidence="3 8" id="KW-0813">Transport</keyword>
<feature type="transmembrane region" description="Helical" evidence="9">
    <location>
        <begin position="268"/>
        <end position="289"/>
    </location>
</feature>
<dbReference type="CDD" id="cd06550">
    <property type="entry name" value="TM_ABC_iron-siderophores_like"/>
    <property type="match status" value="1"/>
</dbReference>
<feature type="transmembrane region" description="Helical" evidence="9">
    <location>
        <begin position="68"/>
        <end position="87"/>
    </location>
</feature>
<dbReference type="AlphaFoldDB" id="A0A8J7SN18"/>
<evidence type="ECO:0000256" key="1">
    <source>
        <dbReference type="ARBA" id="ARBA00004651"/>
    </source>
</evidence>
<dbReference type="PANTHER" id="PTHR30477">
    <property type="entry name" value="ABC-TRANSPORTER METAL-BINDING PROTEIN"/>
    <property type="match status" value="1"/>
</dbReference>
<evidence type="ECO:0000256" key="6">
    <source>
        <dbReference type="ARBA" id="ARBA00022989"/>
    </source>
</evidence>
<proteinExistence type="inferred from homology"/>
<dbReference type="SUPFAM" id="SSF81345">
    <property type="entry name" value="ABC transporter involved in vitamin B12 uptake, BtuC"/>
    <property type="match status" value="1"/>
</dbReference>
<evidence type="ECO:0000313" key="11">
    <source>
        <dbReference type="Proteomes" id="UP000624703"/>
    </source>
</evidence>
<evidence type="ECO:0000256" key="4">
    <source>
        <dbReference type="ARBA" id="ARBA00022475"/>
    </source>
</evidence>
<feature type="transmembrane region" description="Helical" evidence="9">
    <location>
        <begin position="241"/>
        <end position="262"/>
    </location>
</feature>
<evidence type="ECO:0000256" key="5">
    <source>
        <dbReference type="ARBA" id="ARBA00022692"/>
    </source>
</evidence>
<keyword evidence="6 9" id="KW-1133">Transmembrane helix</keyword>
<keyword evidence="7 9" id="KW-0472">Membrane</keyword>